<keyword evidence="3" id="KW-0645">Protease</keyword>
<dbReference type="GO" id="GO:0004175">
    <property type="term" value="F:endopeptidase activity"/>
    <property type="evidence" value="ECO:0007669"/>
    <property type="project" value="UniProtKB-ARBA"/>
</dbReference>
<keyword evidence="3" id="KW-0482">Metalloprotease</keyword>
<evidence type="ECO:0000313" key="4">
    <source>
        <dbReference type="Proteomes" id="UP000598146"/>
    </source>
</evidence>
<feature type="transmembrane region" description="Helical" evidence="1">
    <location>
        <begin position="266"/>
        <end position="289"/>
    </location>
</feature>
<dbReference type="Pfam" id="PF02517">
    <property type="entry name" value="Rce1-like"/>
    <property type="match status" value="1"/>
</dbReference>
<dbReference type="InterPro" id="IPR003675">
    <property type="entry name" value="Rce1/LyrA-like_dom"/>
</dbReference>
<keyword evidence="3" id="KW-0378">Hydrolase</keyword>
<accession>A0A931C5X2</accession>
<proteinExistence type="predicted"/>
<feature type="transmembrane region" description="Helical" evidence="1">
    <location>
        <begin position="111"/>
        <end position="135"/>
    </location>
</feature>
<sequence>MLIPPPPSTPYHRLARTAAHRWWRPVVGTLFIAVAGVVVTMSVFLAVALAAAVAGRPEADGVPSFGELTDLAVAFLSIAVLLPVVLLAARWIQQRPAGTVSSVAGRLRWRWLMVCLPVAFVAILLFLGGGLGLTAATGGEAGLGADLAGWGPFAGSMLVLALVVPGQAAAEEYLTRGWLVQAFGAWFRSPWLPIAVQALVFAALHGWGTAWGFADLLLFGLVAGWLTVRTGGLEAAIALHVMNNLVSSVLAAAYGELGMDQTAADMPWQMAVADLPVLFGYAAVILWLARRRAIAAVTPAVPIEVPRQPVPELRQIGQELDAARRPEISR</sequence>
<feature type="transmembrane region" description="Helical" evidence="1">
    <location>
        <begin position="235"/>
        <end position="254"/>
    </location>
</feature>
<feature type="transmembrane region" description="Helical" evidence="1">
    <location>
        <begin position="26"/>
        <end position="51"/>
    </location>
</feature>
<protein>
    <submittedName>
        <fullName evidence="3">CPBP family intramembrane metalloprotease</fullName>
    </submittedName>
</protein>
<evidence type="ECO:0000313" key="3">
    <source>
        <dbReference type="EMBL" id="MBG0563994.1"/>
    </source>
</evidence>
<comment type="caution">
    <text evidence="3">The sequence shown here is derived from an EMBL/GenBank/DDBJ whole genome shotgun (WGS) entry which is preliminary data.</text>
</comment>
<keyword evidence="4" id="KW-1185">Reference proteome</keyword>
<feature type="transmembrane region" description="Helical" evidence="1">
    <location>
        <begin position="210"/>
        <end position="228"/>
    </location>
</feature>
<evidence type="ECO:0000256" key="1">
    <source>
        <dbReference type="SAM" id="Phobius"/>
    </source>
</evidence>
<keyword evidence="1" id="KW-0812">Transmembrane</keyword>
<dbReference type="Proteomes" id="UP000598146">
    <property type="component" value="Unassembled WGS sequence"/>
</dbReference>
<dbReference type="GO" id="GO:0008237">
    <property type="term" value="F:metallopeptidase activity"/>
    <property type="evidence" value="ECO:0007669"/>
    <property type="project" value="UniProtKB-KW"/>
</dbReference>
<feature type="transmembrane region" description="Helical" evidence="1">
    <location>
        <begin position="71"/>
        <end position="91"/>
    </location>
</feature>
<evidence type="ECO:0000259" key="2">
    <source>
        <dbReference type="Pfam" id="PF02517"/>
    </source>
</evidence>
<reference evidence="3" key="1">
    <citation type="submission" date="2020-11" db="EMBL/GenBank/DDBJ databases">
        <title>Isolation and identification of active actinomycetes.</title>
        <authorList>
            <person name="Sun X."/>
        </authorList>
    </citation>
    <scope>NUCLEOTIDE SEQUENCE</scope>
    <source>
        <strain evidence="3">NEAU-A11</strain>
    </source>
</reference>
<feature type="transmembrane region" description="Helical" evidence="1">
    <location>
        <begin position="147"/>
        <end position="164"/>
    </location>
</feature>
<gene>
    <name evidence="3" type="ORF">I4J89_21335</name>
</gene>
<dbReference type="AlphaFoldDB" id="A0A931C5X2"/>
<name>A0A931C5X2_9ACTN</name>
<dbReference type="RefSeq" id="WP_196415762.1">
    <property type="nucleotide sequence ID" value="NZ_JADQTO010000009.1"/>
</dbReference>
<feature type="transmembrane region" description="Helical" evidence="1">
    <location>
        <begin position="185"/>
        <end position="204"/>
    </location>
</feature>
<keyword evidence="1" id="KW-1133">Transmembrane helix</keyword>
<dbReference type="GO" id="GO:0080120">
    <property type="term" value="P:CAAX-box protein maturation"/>
    <property type="evidence" value="ECO:0007669"/>
    <property type="project" value="UniProtKB-ARBA"/>
</dbReference>
<keyword evidence="1" id="KW-0472">Membrane</keyword>
<organism evidence="3 4">
    <name type="scientific">Actinoplanes aureus</name>
    <dbReference type="NCBI Taxonomy" id="2792083"/>
    <lineage>
        <taxon>Bacteria</taxon>
        <taxon>Bacillati</taxon>
        <taxon>Actinomycetota</taxon>
        <taxon>Actinomycetes</taxon>
        <taxon>Micromonosporales</taxon>
        <taxon>Micromonosporaceae</taxon>
        <taxon>Actinoplanes</taxon>
    </lineage>
</organism>
<feature type="domain" description="CAAX prenyl protease 2/Lysostaphin resistance protein A-like" evidence="2">
    <location>
        <begin position="156"/>
        <end position="246"/>
    </location>
</feature>
<dbReference type="EMBL" id="JADQTO010000009">
    <property type="protein sequence ID" value="MBG0563994.1"/>
    <property type="molecule type" value="Genomic_DNA"/>
</dbReference>